<keyword evidence="1" id="KW-0456">Lyase</keyword>
<dbReference type="PANTHER" id="PTHR30143">
    <property type="entry name" value="ACID HYDRATASE"/>
    <property type="match status" value="1"/>
</dbReference>
<accession>U1YEB8</accession>
<dbReference type="HOGENOM" id="CLU_060136_4_0_9"/>
<dbReference type="PATRIC" id="fig|649747.3.peg.1339"/>
<comment type="caution">
    <text evidence="3">The sequence shown here is derived from an EMBL/GenBank/DDBJ whole genome shotgun (WGS) entry which is preliminary data.</text>
</comment>
<dbReference type="Pfam" id="PF01557">
    <property type="entry name" value="FAA_hydrolase"/>
    <property type="match status" value="1"/>
</dbReference>
<organism evidence="3 4">
    <name type="scientific">Aneurinibacillus aneurinilyticus ATCC 12856</name>
    <dbReference type="NCBI Taxonomy" id="649747"/>
    <lineage>
        <taxon>Bacteria</taxon>
        <taxon>Bacillati</taxon>
        <taxon>Bacillota</taxon>
        <taxon>Bacilli</taxon>
        <taxon>Bacillales</taxon>
        <taxon>Paenibacillaceae</taxon>
        <taxon>Aneurinibacillus group</taxon>
        <taxon>Aneurinibacillus</taxon>
    </lineage>
</organism>
<dbReference type="Proteomes" id="UP000016511">
    <property type="component" value="Unassembled WGS sequence"/>
</dbReference>
<name>U1YEB8_ANEAE</name>
<proteinExistence type="predicted"/>
<evidence type="ECO:0000313" key="3">
    <source>
        <dbReference type="EMBL" id="ERI10437.1"/>
    </source>
</evidence>
<gene>
    <name evidence="3" type="ORF">HMPREF0083_01473</name>
</gene>
<dbReference type="InterPro" id="IPR036663">
    <property type="entry name" value="Fumarylacetoacetase_C_sf"/>
</dbReference>
<dbReference type="InterPro" id="IPR050772">
    <property type="entry name" value="Hydratase-Decarb/MhpD_sf"/>
</dbReference>
<keyword evidence="4" id="KW-1185">Reference proteome</keyword>
<dbReference type="InterPro" id="IPR011234">
    <property type="entry name" value="Fumarylacetoacetase-like_C"/>
</dbReference>
<protein>
    <submittedName>
        <fullName evidence="3">Putative 2-oxopent-4-enoate hydratase</fullName>
    </submittedName>
</protein>
<dbReference type="EMBL" id="AWSJ01000093">
    <property type="protein sequence ID" value="ERI10437.1"/>
    <property type="molecule type" value="Genomic_DNA"/>
</dbReference>
<sequence>MFASNCKKGEKEMNQQTVGILEQYAGELAQAERERTPIAALTERSSTLTVEEAYQIQLLGIQEKTKSGHRIVGKKIGLTSHAMQQLLGVDQPDYGHLLDGMAVENGSTITQDRILQAKVEGEIAFILKKDLQGPNVTLLDVLQATDYVLPAIEIVDSRIAGWKIKLPDTIADNASSGLYVLGGKPVRIEDIDLELAGMVLYRNGQVINTGVGAAALGHPATCVAWLANKLSEFSIALKSGEVILSGALSAAVPAESGDHFSVRIAHLGEVNVSFA</sequence>
<dbReference type="Gene3D" id="3.90.850.10">
    <property type="entry name" value="Fumarylacetoacetase-like, C-terminal domain"/>
    <property type="match status" value="1"/>
</dbReference>
<dbReference type="GO" id="GO:0005737">
    <property type="term" value="C:cytoplasm"/>
    <property type="evidence" value="ECO:0007669"/>
    <property type="project" value="TreeGrafter"/>
</dbReference>
<dbReference type="GO" id="GO:0008684">
    <property type="term" value="F:2-oxopent-4-enoate hydratase activity"/>
    <property type="evidence" value="ECO:0007669"/>
    <property type="project" value="TreeGrafter"/>
</dbReference>
<feature type="domain" description="Fumarylacetoacetase-like C-terminal" evidence="2">
    <location>
        <begin position="103"/>
        <end position="271"/>
    </location>
</feature>
<dbReference type="STRING" id="649747.HMPREF0083_01473"/>
<dbReference type="SUPFAM" id="SSF56529">
    <property type="entry name" value="FAH"/>
    <property type="match status" value="1"/>
</dbReference>
<evidence type="ECO:0000259" key="2">
    <source>
        <dbReference type="Pfam" id="PF01557"/>
    </source>
</evidence>
<evidence type="ECO:0000256" key="1">
    <source>
        <dbReference type="ARBA" id="ARBA00023239"/>
    </source>
</evidence>
<dbReference type="AlphaFoldDB" id="U1YEB8"/>
<dbReference type="PANTHER" id="PTHR30143:SF0">
    <property type="entry name" value="2-KETO-4-PENTENOATE HYDRATASE"/>
    <property type="match status" value="1"/>
</dbReference>
<evidence type="ECO:0000313" key="4">
    <source>
        <dbReference type="Proteomes" id="UP000016511"/>
    </source>
</evidence>
<dbReference type="eggNOG" id="COG3971">
    <property type="taxonomic scope" value="Bacteria"/>
</dbReference>
<reference evidence="3 4" key="1">
    <citation type="submission" date="2013-08" db="EMBL/GenBank/DDBJ databases">
        <authorList>
            <person name="Weinstock G."/>
            <person name="Sodergren E."/>
            <person name="Wylie T."/>
            <person name="Fulton L."/>
            <person name="Fulton R."/>
            <person name="Fronick C."/>
            <person name="O'Laughlin M."/>
            <person name="Godfrey J."/>
            <person name="Miner T."/>
            <person name="Herter B."/>
            <person name="Appelbaum E."/>
            <person name="Cordes M."/>
            <person name="Lek S."/>
            <person name="Wollam A."/>
            <person name="Pepin K.H."/>
            <person name="Palsikar V.B."/>
            <person name="Mitreva M."/>
            <person name="Wilson R.K."/>
        </authorList>
    </citation>
    <scope>NUCLEOTIDE SEQUENCE [LARGE SCALE GENOMIC DNA]</scope>
    <source>
        <strain evidence="3 4">ATCC 12856</strain>
    </source>
</reference>